<evidence type="ECO:0000313" key="2">
    <source>
        <dbReference type="Proteomes" id="UP000031668"/>
    </source>
</evidence>
<dbReference type="EMBL" id="JWZT01000721">
    <property type="protein sequence ID" value="KII73672.1"/>
    <property type="molecule type" value="Genomic_DNA"/>
</dbReference>
<name>A0A0C2NI44_THEKT</name>
<gene>
    <name evidence="1" type="ORF">RF11_09416</name>
</gene>
<sequence length="365" mass="41756">MPAILLANRGYTLSTNVDSSKTIIENPNFVNNFGPSIYHVANESIQYQPYQVWHSIYYQPQLKIQSHHAFNQPTHAMNAMPPPNVDNPNLQLPHLRHNNSIPRNEIQPNHAVTQPRHAMNAIPHQIFATQIFSGHPYEIIILYSYKEIQPNHAFTQPKLATYAIPPQIPLNEIQYNPAFSQPRHAMNDMIQPNVGNQNLEQPHLQNYISYHLNNQSYYEAPNVPLGFAINNIVNSNYLINATIYNSQPTNIHYVPETNTVTFNDTCTNISNYAVEPTPETHIVPPRTNISTIKPNVNAMNEYLPFLEGTNRCIDLPDSFLNQRYSYAPIRESSAITRSSNNDKIQPKLPQDMTDKIITNEEINRQ</sequence>
<evidence type="ECO:0000313" key="1">
    <source>
        <dbReference type="EMBL" id="KII73672.1"/>
    </source>
</evidence>
<organism evidence="1 2">
    <name type="scientific">Thelohanellus kitauei</name>
    <name type="common">Myxosporean</name>
    <dbReference type="NCBI Taxonomy" id="669202"/>
    <lineage>
        <taxon>Eukaryota</taxon>
        <taxon>Metazoa</taxon>
        <taxon>Cnidaria</taxon>
        <taxon>Myxozoa</taxon>
        <taxon>Myxosporea</taxon>
        <taxon>Bivalvulida</taxon>
        <taxon>Platysporina</taxon>
        <taxon>Myxobolidae</taxon>
        <taxon>Thelohanellus</taxon>
    </lineage>
</organism>
<dbReference type="Proteomes" id="UP000031668">
    <property type="component" value="Unassembled WGS sequence"/>
</dbReference>
<comment type="caution">
    <text evidence="1">The sequence shown here is derived from an EMBL/GenBank/DDBJ whole genome shotgun (WGS) entry which is preliminary data.</text>
</comment>
<reference evidence="1 2" key="1">
    <citation type="journal article" date="2014" name="Genome Biol. Evol.">
        <title>The genome of the myxosporean Thelohanellus kitauei shows adaptations to nutrient acquisition within its fish host.</title>
        <authorList>
            <person name="Yang Y."/>
            <person name="Xiong J."/>
            <person name="Zhou Z."/>
            <person name="Huo F."/>
            <person name="Miao W."/>
            <person name="Ran C."/>
            <person name="Liu Y."/>
            <person name="Zhang J."/>
            <person name="Feng J."/>
            <person name="Wang M."/>
            <person name="Wang M."/>
            <person name="Wang L."/>
            <person name="Yao B."/>
        </authorList>
    </citation>
    <scope>NUCLEOTIDE SEQUENCE [LARGE SCALE GENOMIC DNA]</scope>
    <source>
        <strain evidence="1">Wuqing</strain>
    </source>
</reference>
<dbReference type="AlphaFoldDB" id="A0A0C2NI44"/>
<accession>A0A0C2NI44</accession>
<proteinExistence type="predicted"/>
<keyword evidence="2" id="KW-1185">Reference proteome</keyword>
<protein>
    <submittedName>
        <fullName evidence="1">Uncharacterized protein</fullName>
    </submittedName>
</protein>